<dbReference type="InParanoid" id="A0A2K1R1D2"/>
<reference evidence="2 3" key="1">
    <citation type="submission" date="2017-06" db="EMBL/GenBank/DDBJ databases">
        <title>Draft genome sequence of a variant of Elsinoe murrayae.</title>
        <authorList>
            <person name="Cheng Q."/>
        </authorList>
    </citation>
    <scope>NUCLEOTIDE SEQUENCE [LARGE SCALE GENOMIC DNA]</scope>
    <source>
        <strain evidence="2 3">CQ-2017a</strain>
    </source>
</reference>
<dbReference type="NCBIfam" id="TIGR00449">
    <property type="entry name" value="tgt_general"/>
    <property type="match status" value="1"/>
</dbReference>
<dbReference type="GO" id="GO:0016740">
    <property type="term" value="F:transferase activity"/>
    <property type="evidence" value="ECO:0007669"/>
    <property type="project" value="UniProtKB-KW"/>
</dbReference>
<dbReference type="EMBL" id="NKHZ01000012">
    <property type="protein sequence ID" value="PNS21104.1"/>
    <property type="molecule type" value="Genomic_DNA"/>
</dbReference>
<dbReference type="InterPro" id="IPR036511">
    <property type="entry name" value="TGT-like_sf"/>
</dbReference>
<dbReference type="SUPFAM" id="SSF51713">
    <property type="entry name" value="tRNA-guanine transglycosylase"/>
    <property type="match status" value="1"/>
</dbReference>
<dbReference type="PANTHER" id="PTHR46064">
    <property type="entry name" value="QUEUINE TRNA-RIBOSYLTRANSFERASE ACCESSORY SUBUNIT 2"/>
    <property type="match status" value="1"/>
</dbReference>
<sequence>MPGVYVALEDFIERAPSRTPPILKYQPLDDSSPLRRFVALPDDSPLILGARRVPAVQCPTSNTSNDVQIYTSVGFSRLSVSSYIDAVRHLKPDIFVGLADIPHGVDSYSSKRQETMTDRTSRWMLQQVQAFDDKDTPEPKRPALFAPVLPLGSEAQRWYFEELTESMLKSIDGLAIFDATISDQLPDVLVSLPRLAYTQPETPQRLLYEISQGVDIFTIPFIGSATDAGIALDFTFPVLVHDCDGSAGARASKSLGLDMWSEEHTTSLTPLSAGCQCYACTDHHRAYVKHLLGAKEMLGWVLLQIHNHHVLDRFFDGVRRSIAAGSFETDKLAFEEVYMPALPAKTGQGPRVRGYQYKSEGPGEVKRNQPVFRALEGPISTTQEVHGNPILDVRDIEGAGLAKKS</sequence>
<dbReference type="InterPro" id="IPR002616">
    <property type="entry name" value="tRNA_ribo_trans-like"/>
</dbReference>
<dbReference type="STRING" id="2082308.A0A2K1R1D2"/>
<comment type="caution">
    <text evidence="2">The sequence shown here is derived from an EMBL/GenBank/DDBJ whole genome shotgun (WGS) entry which is preliminary data.</text>
</comment>
<evidence type="ECO:0000313" key="2">
    <source>
        <dbReference type="EMBL" id="PNS21104.1"/>
    </source>
</evidence>
<feature type="domain" description="tRNA-guanine(15) transglycosylase-like" evidence="1">
    <location>
        <begin position="33"/>
        <end position="336"/>
    </location>
</feature>
<dbReference type="OrthoDB" id="27601at2759"/>
<gene>
    <name evidence="2" type="ORF">CAC42_3442</name>
</gene>
<dbReference type="Gene3D" id="3.20.20.105">
    <property type="entry name" value="Queuine tRNA-ribosyltransferase-like"/>
    <property type="match status" value="1"/>
</dbReference>
<evidence type="ECO:0000313" key="3">
    <source>
        <dbReference type="Proteomes" id="UP000243797"/>
    </source>
</evidence>
<dbReference type="PANTHER" id="PTHR46064:SF1">
    <property type="entry name" value="QUEUINE TRNA-RIBOSYLTRANSFERASE ACCESSORY SUBUNIT 2"/>
    <property type="match status" value="1"/>
</dbReference>
<dbReference type="AlphaFoldDB" id="A0A2K1R1D2"/>
<accession>A0A2K1R1D2</accession>
<evidence type="ECO:0000259" key="1">
    <source>
        <dbReference type="Pfam" id="PF01702"/>
    </source>
</evidence>
<name>A0A2K1R1D2_9PEZI</name>
<dbReference type="GO" id="GO:0006400">
    <property type="term" value="P:tRNA modification"/>
    <property type="evidence" value="ECO:0007669"/>
    <property type="project" value="InterPro"/>
</dbReference>
<dbReference type="Pfam" id="PF01702">
    <property type="entry name" value="TGT"/>
    <property type="match status" value="1"/>
</dbReference>
<dbReference type="InterPro" id="IPR050852">
    <property type="entry name" value="Queuine_tRNA-ribosyltrfase"/>
</dbReference>
<keyword evidence="2" id="KW-0808">Transferase</keyword>
<keyword evidence="3" id="KW-1185">Reference proteome</keyword>
<organism evidence="2 3">
    <name type="scientific">Sphaceloma murrayae</name>
    <dbReference type="NCBI Taxonomy" id="2082308"/>
    <lineage>
        <taxon>Eukaryota</taxon>
        <taxon>Fungi</taxon>
        <taxon>Dikarya</taxon>
        <taxon>Ascomycota</taxon>
        <taxon>Pezizomycotina</taxon>
        <taxon>Dothideomycetes</taxon>
        <taxon>Dothideomycetidae</taxon>
        <taxon>Myriangiales</taxon>
        <taxon>Elsinoaceae</taxon>
        <taxon>Sphaceloma</taxon>
    </lineage>
</organism>
<dbReference type="Proteomes" id="UP000243797">
    <property type="component" value="Unassembled WGS sequence"/>
</dbReference>
<protein>
    <submittedName>
        <fullName evidence="2">Queuine tRNA-ribosyltransferase-like protein</fullName>
    </submittedName>
</protein>
<proteinExistence type="predicted"/>